<dbReference type="GO" id="GO:0035539">
    <property type="term" value="F:8-oxo-7,8-dihydrodeoxyguanosine triphosphate pyrophosphatase activity"/>
    <property type="evidence" value="ECO:0007669"/>
    <property type="project" value="UniProtKB-EC"/>
</dbReference>
<comment type="similarity">
    <text evidence="2">Belongs to the Nudix hydrolase family.</text>
</comment>
<organism evidence="13 14">
    <name type="scientific">Candidatus Aveggerthella stercoripullorum</name>
    <dbReference type="NCBI Taxonomy" id="2840688"/>
    <lineage>
        <taxon>Bacteria</taxon>
        <taxon>Bacillati</taxon>
        <taxon>Actinomycetota</taxon>
        <taxon>Coriobacteriia</taxon>
        <taxon>Eggerthellales</taxon>
        <taxon>Eggerthellaceae</taxon>
        <taxon>Eggerthellaceae incertae sedis</taxon>
        <taxon>Candidatus Aveggerthella</taxon>
    </lineage>
</organism>
<dbReference type="GO" id="GO:0044716">
    <property type="term" value="F:8-oxo-GDP phosphatase activity"/>
    <property type="evidence" value="ECO:0007669"/>
    <property type="project" value="TreeGrafter"/>
</dbReference>
<keyword evidence="6" id="KW-0227">DNA damage</keyword>
<dbReference type="PROSITE" id="PS51462">
    <property type="entry name" value="NUDIX"/>
    <property type="match status" value="1"/>
</dbReference>
<gene>
    <name evidence="13" type="ORF">IAA69_01595</name>
</gene>
<dbReference type="Gene3D" id="3.90.79.10">
    <property type="entry name" value="Nucleoside Triphosphate Pyrophosphohydrolase"/>
    <property type="match status" value="1"/>
</dbReference>
<keyword evidence="8" id="KW-0460">Magnesium</keyword>
<dbReference type="AlphaFoldDB" id="A0A9D0ZZC5"/>
<keyword evidence="9" id="KW-0234">DNA repair</keyword>
<evidence type="ECO:0000313" key="14">
    <source>
        <dbReference type="Proteomes" id="UP000824261"/>
    </source>
</evidence>
<evidence type="ECO:0000256" key="4">
    <source>
        <dbReference type="ARBA" id="ARBA00022705"/>
    </source>
</evidence>
<dbReference type="EMBL" id="DVGB01000017">
    <property type="protein sequence ID" value="HIR00955.1"/>
    <property type="molecule type" value="Genomic_DNA"/>
</dbReference>
<dbReference type="Pfam" id="PF00293">
    <property type="entry name" value="NUDIX"/>
    <property type="match status" value="1"/>
</dbReference>
<dbReference type="PANTHER" id="PTHR47707">
    <property type="entry name" value="8-OXO-DGTP DIPHOSPHATASE"/>
    <property type="match status" value="1"/>
</dbReference>
<dbReference type="InterPro" id="IPR047127">
    <property type="entry name" value="MutT-like"/>
</dbReference>
<keyword evidence="5" id="KW-0479">Metal-binding</keyword>
<evidence type="ECO:0000256" key="9">
    <source>
        <dbReference type="ARBA" id="ARBA00023204"/>
    </source>
</evidence>
<dbReference type="PANTHER" id="PTHR47707:SF1">
    <property type="entry name" value="NUDIX HYDROLASE FAMILY PROTEIN"/>
    <property type="match status" value="1"/>
</dbReference>
<evidence type="ECO:0000259" key="12">
    <source>
        <dbReference type="PROSITE" id="PS51462"/>
    </source>
</evidence>
<dbReference type="EC" id="3.6.1.55" evidence="11"/>
<keyword evidence="7" id="KW-0378">Hydrolase</keyword>
<comment type="caution">
    <text evidence="13">The sequence shown here is derived from an EMBL/GenBank/DDBJ whole genome shotgun (WGS) entry which is preliminary data.</text>
</comment>
<accession>A0A9D0ZZC5</accession>
<comment type="catalytic activity">
    <reaction evidence="10">
        <text>8-oxo-dGTP + H2O = 8-oxo-dGMP + diphosphate + H(+)</text>
        <dbReference type="Rhea" id="RHEA:31575"/>
        <dbReference type="ChEBI" id="CHEBI:15377"/>
        <dbReference type="ChEBI" id="CHEBI:15378"/>
        <dbReference type="ChEBI" id="CHEBI:33019"/>
        <dbReference type="ChEBI" id="CHEBI:63224"/>
        <dbReference type="ChEBI" id="CHEBI:77896"/>
        <dbReference type="EC" id="3.6.1.55"/>
    </reaction>
</comment>
<evidence type="ECO:0000313" key="13">
    <source>
        <dbReference type="EMBL" id="HIR00955.1"/>
    </source>
</evidence>
<keyword evidence="4" id="KW-0235">DNA replication</keyword>
<reference evidence="13" key="2">
    <citation type="journal article" date="2021" name="PeerJ">
        <title>Extensive microbial diversity within the chicken gut microbiome revealed by metagenomics and culture.</title>
        <authorList>
            <person name="Gilroy R."/>
            <person name="Ravi A."/>
            <person name="Getino M."/>
            <person name="Pursley I."/>
            <person name="Horton D.L."/>
            <person name="Alikhan N.F."/>
            <person name="Baker D."/>
            <person name="Gharbi K."/>
            <person name="Hall N."/>
            <person name="Watson M."/>
            <person name="Adriaenssens E.M."/>
            <person name="Foster-Nyarko E."/>
            <person name="Jarju S."/>
            <person name="Secka A."/>
            <person name="Antonio M."/>
            <person name="Oren A."/>
            <person name="Chaudhuri R.R."/>
            <person name="La Ragione R."/>
            <person name="Hildebrand F."/>
            <person name="Pallen M.J."/>
        </authorList>
    </citation>
    <scope>NUCLEOTIDE SEQUENCE</scope>
    <source>
        <strain evidence="13">ChiGjej1B1-2707</strain>
    </source>
</reference>
<reference evidence="13" key="1">
    <citation type="submission" date="2020-10" db="EMBL/GenBank/DDBJ databases">
        <authorList>
            <person name="Gilroy R."/>
        </authorList>
    </citation>
    <scope>NUCLEOTIDE SEQUENCE</scope>
    <source>
        <strain evidence="13">ChiGjej1B1-2707</strain>
    </source>
</reference>
<sequence>MRTVEVVAAIIRNGSCVLATQRDDGNLAGGWEFPGGKVEPGETREDALRREILEELAASICVDEFFQTVSWGDDEYRRVMHCYLCSLPNGKFKLLEHRDARWLGREELDSVDWLPADAEILGALKERLG</sequence>
<dbReference type="InterPro" id="IPR015797">
    <property type="entry name" value="NUDIX_hydrolase-like_dom_sf"/>
</dbReference>
<evidence type="ECO:0000256" key="8">
    <source>
        <dbReference type="ARBA" id="ARBA00022842"/>
    </source>
</evidence>
<evidence type="ECO:0000256" key="1">
    <source>
        <dbReference type="ARBA" id="ARBA00001946"/>
    </source>
</evidence>
<dbReference type="GO" id="GO:0008413">
    <property type="term" value="F:8-oxo-7,8-dihydroguanosine triphosphate pyrophosphatase activity"/>
    <property type="evidence" value="ECO:0007669"/>
    <property type="project" value="TreeGrafter"/>
</dbReference>
<dbReference type="InterPro" id="IPR020476">
    <property type="entry name" value="Nudix_hydrolase"/>
</dbReference>
<evidence type="ECO:0000256" key="11">
    <source>
        <dbReference type="ARBA" id="ARBA00038905"/>
    </source>
</evidence>
<evidence type="ECO:0000256" key="5">
    <source>
        <dbReference type="ARBA" id="ARBA00022723"/>
    </source>
</evidence>
<keyword evidence="3" id="KW-0515">Mutator protein</keyword>
<dbReference type="GO" id="GO:0006260">
    <property type="term" value="P:DNA replication"/>
    <property type="evidence" value="ECO:0007669"/>
    <property type="project" value="UniProtKB-KW"/>
</dbReference>
<dbReference type="Proteomes" id="UP000824261">
    <property type="component" value="Unassembled WGS sequence"/>
</dbReference>
<evidence type="ECO:0000256" key="3">
    <source>
        <dbReference type="ARBA" id="ARBA00022457"/>
    </source>
</evidence>
<comment type="cofactor">
    <cofactor evidence="1">
        <name>Mg(2+)</name>
        <dbReference type="ChEBI" id="CHEBI:18420"/>
    </cofactor>
</comment>
<evidence type="ECO:0000256" key="6">
    <source>
        <dbReference type="ARBA" id="ARBA00022763"/>
    </source>
</evidence>
<protein>
    <recommendedName>
        <fullName evidence="11">8-oxo-dGTP diphosphatase</fullName>
        <ecNumber evidence="11">3.6.1.55</ecNumber>
    </recommendedName>
</protein>
<dbReference type="GO" id="GO:0046872">
    <property type="term" value="F:metal ion binding"/>
    <property type="evidence" value="ECO:0007669"/>
    <property type="project" value="UniProtKB-KW"/>
</dbReference>
<dbReference type="CDD" id="cd03425">
    <property type="entry name" value="NUDIX_MutT_NudA_like"/>
    <property type="match status" value="1"/>
</dbReference>
<evidence type="ECO:0000256" key="10">
    <source>
        <dbReference type="ARBA" id="ARBA00035861"/>
    </source>
</evidence>
<dbReference type="InterPro" id="IPR000086">
    <property type="entry name" value="NUDIX_hydrolase_dom"/>
</dbReference>
<dbReference type="GO" id="GO:0044715">
    <property type="term" value="F:8-oxo-dGDP phosphatase activity"/>
    <property type="evidence" value="ECO:0007669"/>
    <property type="project" value="TreeGrafter"/>
</dbReference>
<evidence type="ECO:0000256" key="7">
    <source>
        <dbReference type="ARBA" id="ARBA00022801"/>
    </source>
</evidence>
<dbReference type="GO" id="GO:0006281">
    <property type="term" value="P:DNA repair"/>
    <property type="evidence" value="ECO:0007669"/>
    <property type="project" value="UniProtKB-KW"/>
</dbReference>
<name>A0A9D0ZZC5_9ACTN</name>
<dbReference type="PRINTS" id="PR00502">
    <property type="entry name" value="NUDIXFAMILY"/>
</dbReference>
<feature type="domain" description="Nudix hydrolase" evidence="12">
    <location>
        <begin position="1"/>
        <end position="128"/>
    </location>
</feature>
<evidence type="ECO:0000256" key="2">
    <source>
        <dbReference type="ARBA" id="ARBA00005582"/>
    </source>
</evidence>
<dbReference type="SUPFAM" id="SSF55811">
    <property type="entry name" value="Nudix"/>
    <property type="match status" value="1"/>
</dbReference>
<proteinExistence type="inferred from homology"/>